<sequence length="50" mass="5680">VSETGILIRKCIVVIPLWLGLFSFSEARADFEGAWKAYQNGNYNVAVREF</sequence>
<reference evidence="1" key="1">
    <citation type="submission" date="2018-05" db="EMBL/GenBank/DDBJ databases">
        <authorList>
            <person name="Lanie J.A."/>
            <person name="Ng W.-L."/>
            <person name="Kazmierczak K.M."/>
            <person name="Andrzejewski T.M."/>
            <person name="Davidsen T.M."/>
            <person name="Wayne K.J."/>
            <person name="Tettelin H."/>
            <person name="Glass J.I."/>
            <person name="Rusch D."/>
            <person name="Podicherti R."/>
            <person name="Tsui H.-C.T."/>
            <person name="Winkler M.E."/>
        </authorList>
    </citation>
    <scope>NUCLEOTIDE SEQUENCE</scope>
</reference>
<dbReference type="AlphaFoldDB" id="A0A382XG26"/>
<evidence type="ECO:0000313" key="1">
    <source>
        <dbReference type="EMBL" id="SVD69298.1"/>
    </source>
</evidence>
<dbReference type="EMBL" id="UINC01167029">
    <property type="protein sequence ID" value="SVD69298.1"/>
    <property type="molecule type" value="Genomic_DNA"/>
</dbReference>
<name>A0A382XG26_9ZZZZ</name>
<organism evidence="1">
    <name type="scientific">marine metagenome</name>
    <dbReference type="NCBI Taxonomy" id="408172"/>
    <lineage>
        <taxon>unclassified sequences</taxon>
        <taxon>metagenomes</taxon>
        <taxon>ecological metagenomes</taxon>
    </lineage>
</organism>
<accession>A0A382XG26</accession>
<feature type="non-terminal residue" evidence="1">
    <location>
        <position position="1"/>
    </location>
</feature>
<feature type="non-terminal residue" evidence="1">
    <location>
        <position position="50"/>
    </location>
</feature>
<proteinExistence type="predicted"/>
<protein>
    <submittedName>
        <fullName evidence="1">Uncharacterized protein</fullName>
    </submittedName>
</protein>
<gene>
    <name evidence="1" type="ORF">METZ01_LOCUS422152</name>
</gene>